<evidence type="ECO:0000256" key="7">
    <source>
        <dbReference type="ARBA" id="ARBA00022989"/>
    </source>
</evidence>
<dbReference type="Pfam" id="PF07264">
    <property type="entry name" value="EI24"/>
    <property type="match status" value="1"/>
</dbReference>
<keyword evidence="2" id="KW-0813">Transport</keyword>
<keyword evidence="6 11" id="KW-0812">Transmembrane</keyword>
<dbReference type="GO" id="GO:0000103">
    <property type="term" value="P:sulfate assimilation"/>
    <property type="evidence" value="ECO:0007669"/>
    <property type="project" value="TreeGrafter"/>
</dbReference>
<dbReference type="AlphaFoldDB" id="A0A379GFT0"/>
<dbReference type="PANTHER" id="PTHR37468">
    <property type="entry name" value="SULFATE TRANSPORTER CYSZ"/>
    <property type="match status" value="1"/>
</dbReference>
<feature type="transmembrane region" description="Helical" evidence="11">
    <location>
        <begin position="6"/>
        <end position="28"/>
    </location>
</feature>
<dbReference type="GO" id="GO:0009675">
    <property type="term" value="F:high-affinity sulfate:proton symporter activity"/>
    <property type="evidence" value="ECO:0007669"/>
    <property type="project" value="TreeGrafter"/>
</dbReference>
<keyword evidence="9 11" id="KW-0472">Membrane</keyword>
<dbReference type="GO" id="GO:0019344">
    <property type="term" value="P:cysteine biosynthetic process"/>
    <property type="evidence" value="ECO:0007669"/>
    <property type="project" value="UniProtKB-KW"/>
</dbReference>
<dbReference type="InterPro" id="IPR059112">
    <property type="entry name" value="CysZ/EI24"/>
</dbReference>
<reference evidence="12 13" key="1">
    <citation type="submission" date="2018-06" db="EMBL/GenBank/DDBJ databases">
        <authorList>
            <consortium name="Pathogen Informatics"/>
            <person name="Doyle S."/>
        </authorList>
    </citation>
    <scope>NUCLEOTIDE SEQUENCE [LARGE SCALE GENOMIC DNA]</scope>
    <source>
        <strain evidence="12 13">NCTC11938</strain>
    </source>
</reference>
<evidence type="ECO:0000256" key="4">
    <source>
        <dbReference type="ARBA" id="ARBA00022519"/>
    </source>
</evidence>
<evidence type="ECO:0000256" key="1">
    <source>
        <dbReference type="ARBA" id="ARBA00004141"/>
    </source>
</evidence>
<evidence type="ECO:0000313" key="12">
    <source>
        <dbReference type="EMBL" id="SUC39825.1"/>
    </source>
</evidence>
<evidence type="ECO:0000256" key="3">
    <source>
        <dbReference type="ARBA" id="ARBA00022475"/>
    </source>
</evidence>
<keyword evidence="3" id="KW-1003">Cell membrane</keyword>
<evidence type="ECO:0000256" key="10">
    <source>
        <dbReference type="ARBA" id="ARBA00023192"/>
    </source>
</evidence>
<gene>
    <name evidence="12" type="primary">cysZ_1</name>
    <name evidence="12" type="ORF">NCTC11938_04090</name>
</gene>
<sequence>MLLLYFVPVVGQTIAPILWFIFGAWMMAIQYNDFPFDNHKVSFANMKSTLKKDKWNNLQFGMVINIFTMIPILNLVIMPVAICGATAMWCDRYRHQHVQAGQW</sequence>
<evidence type="ECO:0000256" key="6">
    <source>
        <dbReference type="ARBA" id="ARBA00022692"/>
    </source>
</evidence>
<evidence type="ECO:0000256" key="5">
    <source>
        <dbReference type="ARBA" id="ARBA00022605"/>
    </source>
</evidence>
<proteinExistence type="predicted"/>
<name>A0A379GFT0_PROMI</name>
<organism evidence="12 13">
    <name type="scientific">Proteus mirabilis</name>
    <dbReference type="NCBI Taxonomy" id="584"/>
    <lineage>
        <taxon>Bacteria</taxon>
        <taxon>Pseudomonadati</taxon>
        <taxon>Pseudomonadota</taxon>
        <taxon>Gammaproteobacteria</taxon>
        <taxon>Enterobacterales</taxon>
        <taxon>Morganellaceae</taxon>
        <taxon>Proteus</taxon>
    </lineage>
</organism>
<dbReference type="PANTHER" id="PTHR37468:SF1">
    <property type="entry name" value="SULFATE TRANSPORTER CYSZ"/>
    <property type="match status" value="1"/>
</dbReference>
<dbReference type="GO" id="GO:0005886">
    <property type="term" value="C:plasma membrane"/>
    <property type="evidence" value="ECO:0007669"/>
    <property type="project" value="TreeGrafter"/>
</dbReference>
<comment type="subcellular location">
    <subcellularLocation>
        <location evidence="1">Membrane</location>
        <topology evidence="1">Multi-pass membrane protein</topology>
    </subcellularLocation>
</comment>
<feature type="transmembrane region" description="Helical" evidence="11">
    <location>
        <begin position="60"/>
        <end position="89"/>
    </location>
</feature>
<accession>A0A379GFT0</accession>
<keyword evidence="5" id="KW-0028">Amino-acid biosynthesis</keyword>
<keyword evidence="4" id="KW-0997">Cell inner membrane</keyword>
<evidence type="ECO:0000256" key="2">
    <source>
        <dbReference type="ARBA" id="ARBA00022448"/>
    </source>
</evidence>
<dbReference type="EMBL" id="UGTS01000006">
    <property type="protein sequence ID" value="SUC39825.1"/>
    <property type="molecule type" value="Genomic_DNA"/>
</dbReference>
<dbReference type="InterPro" id="IPR050480">
    <property type="entry name" value="CysZ-like"/>
</dbReference>
<keyword evidence="7 11" id="KW-1133">Transmembrane helix</keyword>
<dbReference type="Proteomes" id="UP000254191">
    <property type="component" value="Unassembled WGS sequence"/>
</dbReference>
<evidence type="ECO:0000256" key="9">
    <source>
        <dbReference type="ARBA" id="ARBA00023136"/>
    </source>
</evidence>
<keyword evidence="10" id="KW-0198">Cysteine biosynthesis</keyword>
<evidence type="ECO:0000313" key="13">
    <source>
        <dbReference type="Proteomes" id="UP000254191"/>
    </source>
</evidence>
<keyword evidence="8" id="KW-0764">Sulfate transport</keyword>
<evidence type="ECO:0000256" key="8">
    <source>
        <dbReference type="ARBA" id="ARBA00023032"/>
    </source>
</evidence>
<evidence type="ECO:0000256" key="11">
    <source>
        <dbReference type="SAM" id="Phobius"/>
    </source>
</evidence>
<dbReference type="NCBIfam" id="NF003433">
    <property type="entry name" value="PRK04949.1"/>
    <property type="match status" value="1"/>
</dbReference>
<protein>
    <submittedName>
        <fullName evidence="12">Putative sulfate transport protein CysZ</fullName>
    </submittedName>
</protein>